<keyword evidence="2" id="KW-1185">Reference proteome</keyword>
<evidence type="ECO:0000313" key="1">
    <source>
        <dbReference type="EMBL" id="MDR6868453.1"/>
    </source>
</evidence>
<dbReference type="Proteomes" id="UP001259347">
    <property type="component" value="Unassembled WGS sequence"/>
</dbReference>
<name>A0ABU1SFT0_9MICO</name>
<dbReference type="RefSeq" id="WP_310022295.1">
    <property type="nucleotide sequence ID" value="NZ_JAVDUM010000014.1"/>
</dbReference>
<evidence type="ECO:0000313" key="2">
    <source>
        <dbReference type="Proteomes" id="UP001259347"/>
    </source>
</evidence>
<reference evidence="1 2" key="1">
    <citation type="submission" date="2023-07" db="EMBL/GenBank/DDBJ databases">
        <title>Sorghum-associated microbial communities from plants grown in Nebraska, USA.</title>
        <authorList>
            <person name="Schachtman D."/>
        </authorList>
    </citation>
    <scope>NUCLEOTIDE SEQUENCE [LARGE SCALE GENOMIC DNA]</scope>
    <source>
        <strain evidence="1 2">2980</strain>
    </source>
</reference>
<accession>A0ABU1SFT0</accession>
<evidence type="ECO:0008006" key="3">
    <source>
        <dbReference type="Google" id="ProtNLM"/>
    </source>
</evidence>
<dbReference type="EMBL" id="JAVDUM010000014">
    <property type="protein sequence ID" value="MDR6868453.1"/>
    <property type="molecule type" value="Genomic_DNA"/>
</dbReference>
<comment type="caution">
    <text evidence="1">The sequence shown here is derived from an EMBL/GenBank/DDBJ whole genome shotgun (WGS) entry which is preliminary data.</text>
</comment>
<sequence>MSDLDALARDLTDLADLVPKRAEQAVQQAALRTRDNWRTKAAGNPLKRQYTATIDYTVGRESSAGVKEIAVGGAVRGTYYAEVGPDLDRYGGTTGKAGLVPSAGIFDDPISPVRRKPDRARRDAENFAENELSKGIEIALRDSLTDRGL</sequence>
<proteinExistence type="predicted"/>
<protein>
    <recommendedName>
        <fullName evidence="3">HK97 gp10 family phage protein</fullName>
    </recommendedName>
</protein>
<organism evidence="1 2">
    <name type="scientific">Microbacterium resistens</name>
    <dbReference type="NCBI Taxonomy" id="156977"/>
    <lineage>
        <taxon>Bacteria</taxon>
        <taxon>Bacillati</taxon>
        <taxon>Actinomycetota</taxon>
        <taxon>Actinomycetes</taxon>
        <taxon>Micrococcales</taxon>
        <taxon>Microbacteriaceae</taxon>
        <taxon>Microbacterium</taxon>
    </lineage>
</organism>
<gene>
    <name evidence="1" type="ORF">J2Y69_003069</name>
</gene>